<feature type="domain" description="Pectate lyase" evidence="9">
    <location>
        <begin position="93"/>
        <end position="300"/>
    </location>
</feature>
<dbReference type="AlphaFoldDB" id="A0A423VW53"/>
<name>A0A423VW53_9PEZI</name>
<evidence type="ECO:0000256" key="6">
    <source>
        <dbReference type="ARBA" id="ARBA00036818"/>
    </source>
</evidence>
<comment type="caution">
    <text evidence="10">The sequence shown here is derived from an EMBL/GenBank/DDBJ whole genome shotgun (WGS) entry which is preliminary data.</text>
</comment>
<sequence>MKTTAALFFAALARIVSAGAVTGAAEGFAKGVTGGGSATAVYPTTTDELVSYLGDSKARVIVLEGTYDFRGTEGTTTSTGCAPWGTGSACQLAINQNDWCTNYEPNAPKATVKYDNAGVLGITVGSNKSIVGKSGAKILGKGLRMVGVSNIILQNVEISQINPQYVWGGDAITLDKTDLIWIDHVHTSSIGRQHIVLGTDASGRVTISNCYFDGYSTWSATCDNHHYWGMYFDGSNDMVTFKNNYIYHMSGRSPKVQGNTLLHAVNNYWYDYTSTGHGFEVGAGAYVLAEGNVFQNVANEVEASSFAGAMFSVPSSVTACNTYLGRACQSNIFGSSGAMSYTTTDFLSNFKGKNIAAAAAATSSMETTIPAKAGNVL</sequence>
<evidence type="ECO:0000256" key="4">
    <source>
        <dbReference type="ARBA" id="ARBA00022729"/>
    </source>
</evidence>
<comment type="similarity">
    <text evidence="2">Belongs to the polysaccharide lyase 1 family.</text>
</comment>
<dbReference type="STRING" id="356882.A0A423VW53"/>
<dbReference type="EMBL" id="LKEA01000037">
    <property type="protein sequence ID" value="ROV95216.1"/>
    <property type="molecule type" value="Genomic_DNA"/>
</dbReference>
<evidence type="ECO:0000256" key="3">
    <source>
        <dbReference type="ARBA" id="ARBA00022525"/>
    </source>
</evidence>
<dbReference type="OrthoDB" id="1637350at2759"/>
<evidence type="ECO:0000259" key="9">
    <source>
        <dbReference type="SMART" id="SM00656"/>
    </source>
</evidence>
<evidence type="ECO:0000256" key="7">
    <source>
        <dbReference type="ARBA" id="ARBA00039082"/>
    </source>
</evidence>
<keyword evidence="5" id="KW-0456">Lyase</keyword>
<dbReference type="EC" id="4.2.2.10" evidence="7"/>
<dbReference type="PANTHER" id="PTHR31683">
    <property type="entry name" value="PECTATE LYASE 18-RELATED"/>
    <property type="match status" value="1"/>
</dbReference>
<evidence type="ECO:0000256" key="1">
    <source>
        <dbReference type="ARBA" id="ARBA00004613"/>
    </source>
</evidence>
<keyword evidence="3" id="KW-0964">Secreted</keyword>
<gene>
    <name evidence="10" type="ORF">VMCG_08540</name>
</gene>
<dbReference type="GO" id="GO:0030570">
    <property type="term" value="F:pectate lyase activity"/>
    <property type="evidence" value="ECO:0007669"/>
    <property type="project" value="InterPro"/>
</dbReference>
<dbReference type="PANTHER" id="PTHR31683:SF16">
    <property type="entry name" value="PECTIN LYASE A-RELATED"/>
    <property type="match status" value="1"/>
</dbReference>
<protein>
    <recommendedName>
        <fullName evidence="7">pectin lyase</fullName>
        <ecNumber evidence="7">4.2.2.10</ecNumber>
    </recommendedName>
</protein>
<dbReference type="Proteomes" id="UP000283895">
    <property type="component" value="Unassembled WGS sequence"/>
</dbReference>
<evidence type="ECO:0000313" key="10">
    <source>
        <dbReference type="EMBL" id="ROV95216.1"/>
    </source>
</evidence>
<proteinExistence type="inferred from homology"/>
<evidence type="ECO:0000256" key="2">
    <source>
        <dbReference type="ARBA" id="ARBA00010980"/>
    </source>
</evidence>
<dbReference type="InterPro" id="IPR012334">
    <property type="entry name" value="Pectin_lyas_fold"/>
</dbReference>
<keyword evidence="4 8" id="KW-0732">Signal</keyword>
<dbReference type="GO" id="GO:0047490">
    <property type="term" value="F:pectin lyase activity"/>
    <property type="evidence" value="ECO:0007669"/>
    <property type="project" value="UniProtKB-EC"/>
</dbReference>
<dbReference type="InterPro" id="IPR045032">
    <property type="entry name" value="PEL"/>
</dbReference>
<feature type="chain" id="PRO_5019205663" description="pectin lyase" evidence="8">
    <location>
        <begin position="19"/>
        <end position="377"/>
    </location>
</feature>
<dbReference type="GO" id="GO:0000272">
    <property type="term" value="P:polysaccharide catabolic process"/>
    <property type="evidence" value="ECO:0007669"/>
    <property type="project" value="UniProtKB-KW"/>
</dbReference>
<evidence type="ECO:0000256" key="8">
    <source>
        <dbReference type="SAM" id="SignalP"/>
    </source>
</evidence>
<dbReference type="InterPro" id="IPR002022">
    <property type="entry name" value="Pec_lyase"/>
</dbReference>
<comment type="catalytic activity">
    <reaction evidence="6">
        <text>Eliminative cleavage of (1-&gt;4)-alpha-D-galacturonan methyl ester to give oligosaccharides with 4-deoxy-6-O-methyl-alpha-D-galact-4-enuronosyl groups at their non-reducing ends.</text>
        <dbReference type="EC" id="4.2.2.10"/>
    </reaction>
</comment>
<organism evidence="10 11">
    <name type="scientific">Cytospora schulzeri</name>
    <dbReference type="NCBI Taxonomy" id="448051"/>
    <lineage>
        <taxon>Eukaryota</taxon>
        <taxon>Fungi</taxon>
        <taxon>Dikarya</taxon>
        <taxon>Ascomycota</taxon>
        <taxon>Pezizomycotina</taxon>
        <taxon>Sordariomycetes</taxon>
        <taxon>Sordariomycetidae</taxon>
        <taxon>Diaporthales</taxon>
        <taxon>Cytosporaceae</taxon>
        <taxon>Cytospora</taxon>
    </lineage>
</organism>
<keyword evidence="11" id="KW-1185">Reference proteome</keyword>
<dbReference type="SMART" id="SM00656">
    <property type="entry name" value="Amb_all"/>
    <property type="match status" value="1"/>
</dbReference>
<evidence type="ECO:0000313" key="11">
    <source>
        <dbReference type="Proteomes" id="UP000283895"/>
    </source>
</evidence>
<feature type="signal peptide" evidence="8">
    <location>
        <begin position="1"/>
        <end position="18"/>
    </location>
</feature>
<dbReference type="FunFam" id="2.160.20.10:FF:000003">
    <property type="entry name" value="Pectin lyase F"/>
    <property type="match status" value="1"/>
</dbReference>
<dbReference type="InterPro" id="IPR011050">
    <property type="entry name" value="Pectin_lyase_fold/virulence"/>
</dbReference>
<dbReference type="SUPFAM" id="SSF51126">
    <property type="entry name" value="Pectin lyase-like"/>
    <property type="match status" value="1"/>
</dbReference>
<evidence type="ECO:0000256" key="5">
    <source>
        <dbReference type="ARBA" id="ARBA00023239"/>
    </source>
</evidence>
<comment type="subcellular location">
    <subcellularLocation>
        <location evidence="1">Secreted</location>
    </subcellularLocation>
</comment>
<dbReference type="GO" id="GO:0005576">
    <property type="term" value="C:extracellular region"/>
    <property type="evidence" value="ECO:0007669"/>
    <property type="project" value="UniProtKB-SubCell"/>
</dbReference>
<accession>A0A423VW53</accession>
<dbReference type="Gene3D" id="2.160.20.10">
    <property type="entry name" value="Single-stranded right-handed beta-helix, Pectin lyase-like"/>
    <property type="match status" value="1"/>
</dbReference>
<reference evidence="10 11" key="1">
    <citation type="submission" date="2015-09" db="EMBL/GenBank/DDBJ databases">
        <title>Host preference determinants of Valsa canker pathogens revealed by comparative genomics.</title>
        <authorList>
            <person name="Yin Z."/>
            <person name="Huang L."/>
        </authorList>
    </citation>
    <scope>NUCLEOTIDE SEQUENCE [LARGE SCALE GENOMIC DNA]</scope>
    <source>
        <strain evidence="10 11">03-1</strain>
    </source>
</reference>